<reference evidence="9" key="1">
    <citation type="submission" date="2022-06" db="EMBL/GenBank/DDBJ databases">
        <title>Genomic Encyclopedia of Archaeal and Bacterial Type Strains, Phase II (KMG-II): from individual species to whole genera.</title>
        <authorList>
            <person name="Goeker M."/>
        </authorList>
    </citation>
    <scope>NUCLEOTIDE SEQUENCE</scope>
    <source>
        <strain evidence="9">DSM 43935</strain>
    </source>
</reference>
<dbReference type="RefSeq" id="WP_253774979.1">
    <property type="nucleotide sequence ID" value="NZ_JAMTCK010000011.1"/>
</dbReference>
<keyword evidence="6 9" id="KW-0378">Hydrolase</keyword>
<feature type="signal peptide" evidence="8">
    <location>
        <begin position="1"/>
        <end position="22"/>
    </location>
</feature>
<dbReference type="PANTHER" id="PTHR40631">
    <property type="entry name" value="ALPHA-L-ARABINOFURANOSIDASE AXHA-2-RELATED"/>
    <property type="match status" value="1"/>
</dbReference>
<keyword evidence="4" id="KW-0964">Secreted</keyword>
<keyword evidence="10" id="KW-1185">Reference proteome</keyword>
<dbReference type="Pfam" id="PF03664">
    <property type="entry name" value="Glyco_hydro_62"/>
    <property type="match status" value="1"/>
</dbReference>
<dbReference type="CDD" id="cd08987">
    <property type="entry name" value="GH62"/>
    <property type="match status" value="1"/>
</dbReference>
<dbReference type="GO" id="GO:0046556">
    <property type="term" value="F:alpha-L-arabinofuranosidase activity"/>
    <property type="evidence" value="ECO:0007669"/>
    <property type="project" value="UniProtKB-EC"/>
</dbReference>
<gene>
    <name evidence="9" type="ORF">LX83_004651</name>
</gene>
<dbReference type="Gene3D" id="2.115.10.20">
    <property type="entry name" value="Glycosyl hydrolase domain, family 43"/>
    <property type="match status" value="1"/>
</dbReference>
<evidence type="ECO:0000256" key="6">
    <source>
        <dbReference type="ARBA" id="ARBA00022801"/>
    </source>
</evidence>
<evidence type="ECO:0000256" key="4">
    <source>
        <dbReference type="ARBA" id="ARBA00022525"/>
    </source>
</evidence>
<protein>
    <recommendedName>
        <fullName evidence="3">non-reducing end alpha-L-arabinofuranosidase</fullName>
        <ecNumber evidence="3">3.2.1.55</ecNumber>
    </recommendedName>
</protein>
<dbReference type="GO" id="GO:0005576">
    <property type="term" value="C:extracellular region"/>
    <property type="evidence" value="ECO:0007669"/>
    <property type="project" value="UniProtKB-SubCell"/>
</dbReference>
<evidence type="ECO:0000313" key="9">
    <source>
        <dbReference type="EMBL" id="MCP2167778.1"/>
    </source>
</evidence>
<dbReference type="InterPro" id="IPR023296">
    <property type="entry name" value="Glyco_hydro_beta-prop_sf"/>
</dbReference>
<dbReference type="GO" id="GO:0046373">
    <property type="term" value="P:L-arabinose metabolic process"/>
    <property type="evidence" value="ECO:0007669"/>
    <property type="project" value="InterPro"/>
</dbReference>
<dbReference type="PANTHER" id="PTHR40631:SF2">
    <property type="entry name" value="ALPHA-L-ARABINOFURANOSIDASE"/>
    <property type="match status" value="1"/>
</dbReference>
<dbReference type="AlphaFoldDB" id="A0AAE3GHE8"/>
<keyword evidence="5 8" id="KW-0732">Signal</keyword>
<keyword evidence="7" id="KW-0326">Glycosidase</keyword>
<evidence type="ECO:0000256" key="8">
    <source>
        <dbReference type="SAM" id="SignalP"/>
    </source>
</evidence>
<sequence>MRAARWCAALAAITFSLGGATAAAEPQAPVGDVSSAALPSTFSWSSSGALIGPKSDSTHNILAVKDPTVVRYDNKWHVFASTANSAGSYNMMYTSFGDWSQAASAPQYYLDRSAIGTGYRAAPQVFYFAPQNRWYLVYQTGLPSYSTTTDINNPASWSAPRNFQSSMPDIIRQNIGSGYWVDFWVVCDSVNCYLFSSDDNGHLYRAQTTVANFPNGFTNTVMVMSDSNKYALWEASNVYKVQGTSNQYLLVIEAIGSNGRRYFRSWTANGITGSWTPLAATESNPFARSSNVSFPAGAWTQDISHGEMIRAGVDQTMEINSCRMQYLYQGMNPGSGGDYNKLPWRLGLLTQTNSNC</sequence>
<evidence type="ECO:0000313" key="10">
    <source>
        <dbReference type="Proteomes" id="UP001206128"/>
    </source>
</evidence>
<accession>A0AAE3GHE8</accession>
<dbReference type="InterPro" id="IPR005193">
    <property type="entry name" value="GH62_arabinosidase"/>
</dbReference>
<dbReference type="SUPFAM" id="SSF75005">
    <property type="entry name" value="Arabinanase/levansucrase/invertase"/>
    <property type="match status" value="1"/>
</dbReference>
<evidence type="ECO:0000256" key="2">
    <source>
        <dbReference type="ARBA" id="ARBA00004613"/>
    </source>
</evidence>
<evidence type="ECO:0000256" key="1">
    <source>
        <dbReference type="ARBA" id="ARBA00001462"/>
    </source>
</evidence>
<evidence type="ECO:0000256" key="3">
    <source>
        <dbReference type="ARBA" id="ARBA00012670"/>
    </source>
</evidence>
<comment type="subcellular location">
    <subcellularLocation>
        <location evidence="2">Secreted</location>
    </subcellularLocation>
</comment>
<dbReference type="Proteomes" id="UP001206128">
    <property type="component" value="Unassembled WGS sequence"/>
</dbReference>
<proteinExistence type="predicted"/>
<dbReference type="EC" id="3.2.1.55" evidence="3"/>
<comment type="caution">
    <text evidence="9">The sequence shown here is derived from an EMBL/GenBank/DDBJ whole genome shotgun (WGS) entry which is preliminary data.</text>
</comment>
<evidence type="ECO:0000256" key="7">
    <source>
        <dbReference type="ARBA" id="ARBA00023295"/>
    </source>
</evidence>
<dbReference type="EMBL" id="JAMTCK010000011">
    <property type="protein sequence ID" value="MCP2167778.1"/>
    <property type="molecule type" value="Genomic_DNA"/>
</dbReference>
<comment type="catalytic activity">
    <reaction evidence="1">
        <text>Hydrolysis of terminal non-reducing alpha-L-arabinofuranoside residues in alpha-L-arabinosides.</text>
        <dbReference type="EC" id="3.2.1.55"/>
    </reaction>
</comment>
<feature type="chain" id="PRO_5042028690" description="non-reducing end alpha-L-arabinofuranosidase" evidence="8">
    <location>
        <begin position="23"/>
        <end position="356"/>
    </location>
</feature>
<evidence type="ECO:0000256" key="5">
    <source>
        <dbReference type="ARBA" id="ARBA00022729"/>
    </source>
</evidence>
<organism evidence="9 10">
    <name type="scientific">Goodfellowiella coeruleoviolacea</name>
    <dbReference type="NCBI Taxonomy" id="334858"/>
    <lineage>
        <taxon>Bacteria</taxon>
        <taxon>Bacillati</taxon>
        <taxon>Actinomycetota</taxon>
        <taxon>Actinomycetes</taxon>
        <taxon>Pseudonocardiales</taxon>
        <taxon>Pseudonocardiaceae</taxon>
        <taxon>Goodfellowiella</taxon>
    </lineage>
</organism>
<name>A0AAE3GHE8_9PSEU</name>